<accession>A0A2M7G9H7</accession>
<proteinExistence type="predicted"/>
<gene>
    <name evidence="2" type="ORF">COW36_03455</name>
</gene>
<dbReference type="AlphaFoldDB" id="A0A2M7G9H7"/>
<dbReference type="InterPro" id="IPR049241">
    <property type="entry name" value="DUF6876"/>
</dbReference>
<evidence type="ECO:0000313" key="2">
    <source>
        <dbReference type="EMBL" id="PIW18767.1"/>
    </source>
</evidence>
<reference evidence="2 3" key="1">
    <citation type="submission" date="2017-09" db="EMBL/GenBank/DDBJ databases">
        <title>Depth-based differentiation of microbial function through sediment-hosted aquifers and enrichment of novel symbionts in the deep terrestrial subsurface.</title>
        <authorList>
            <person name="Probst A.J."/>
            <person name="Ladd B."/>
            <person name="Jarett J.K."/>
            <person name="Geller-Mcgrath D.E."/>
            <person name="Sieber C.M."/>
            <person name="Emerson J.B."/>
            <person name="Anantharaman K."/>
            <person name="Thomas B.C."/>
            <person name="Malmstrom R."/>
            <person name="Stieglmeier M."/>
            <person name="Klingl A."/>
            <person name="Woyke T."/>
            <person name="Ryan C.M."/>
            <person name="Banfield J.F."/>
        </authorList>
    </citation>
    <scope>NUCLEOTIDE SEQUENCE [LARGE SCALE GENOMIC DNA]</scope>
    <source>
        <strain evidence="2">CG17_big_fil_post_rev_8_21_14_2_50_48_46</strain>
    </source>
</reference>
<evidence type="ECO:0000259" key="1">
    <source>
        <dbReference type="Pfam" id="PF21781"/>
    </source>
</evidence>
<dbReference type="EMBL" id="PFFQ01000011">
    <property type="protein sequence ID" value="PIW18767.1"/>
    <property type="molecule type" value="Genomic_DNA"/>
</dbReference>
<feature type="domain" description="DUF6876" evidence="1">
    <location>
        <begin position="49"/>
        <end position="162"/>
    </location>
</feature>
<organism evidence="2 3">
    <name type="scientific">bacterium (Candidatus Blackallbacteria) CG17_big_fil_post_rev_8_21_14_2_50_48_46</name>
    <dbReference type="NCBI Taxonomy" id="2014261"/>
    <lineage>
        <taxon>Bacteria</taxon>
        <taxon>Candidatus Blackallbacteria</taxon>
    </lineage>
</organism>
<sequence>MIALLFFRSVCPVMPVKPTHLQTRSLKTRKPPQKHTPYFFSTNLMKPLKLEEQLNYFTGTERYYQMYPRLNLTDGVKFLCDKAKCFWLMDLIWSYQALPQVRDVAFQFYTVQVNPENQSAVVTCMADNEQILKKQFIEWTDFPLSSIRLYYTDEIVLLPSEY</sequence>
<dbReference type="Proteomes" id="UP000231019">
    <property type="component" value="Unassembled WGS sequence"/>
</dbReference>
<comment type="caution">
    <text evidence="2">The sequence shown here is derived from an EMBL/GenBank/DDBJ whole genome shotgun (WGS) entry which is preliminary data.</text>
</comment>
<protein>
    <recommendedName>
        <fullName evidence="1">DUF6876 domain-containing protein</fullName>
    </recommendedName>
</protein>
<evidence type="ECO:0000313" key="3">
    <source>
        <dbReference type="Proteomes" id="UP000231019"/>
    </source>
</evidence>
<name>A0A2M7G9H7_9BACT</name>
<dbReference type="Pfam" id="PF21781">
    <property type="entry name" value="DUF6876"/>
    <property type="match status" value="1"/>
</dbReference>